<dbReference type="AlphaFoldDB" id="A0A3L9Y569"/>
<dbReference type="GO" id="GO:0008146">
    <property type="term" value="F:sulfotransferase activity"/>
    <property type="evidence" value="ECO:0007669"/>
    <property type="project" value="InterPro"/>
</dbReference>
<evidence type="ECO:0000313" key="2">
    <source>
        <dbReference type="EMBL" id="RMA43934.1"/>
    </source>
</evidence>
<reference evidence="2 3" key="1">
    <citation type="submission" date="2018-10" db="EMBL/GenBank/DDBJ databases">
        <authorList>
            <person name="Jung H.S."/>
            <person name="Jeon C.O."/>
        </authorList>
    </citation>
    <scope>NUCLEOTIDE SEQUENCE [LARGE SCALE GENOMIC DNA]</scope>
    <source>
        <strain evidence="2 3">MA-7-27</strain>
    </source>
</reference>
<dbReference type="Gene3D" id="3.40.50.300">
    <property type="entry name" value="P-loop containing nucleotide triphosphate hydrolases"/>
    <property type="match status" value="1"/>
</dbReference>
<gene>
    <name evidence="2" type="ORF">D9R08_03180</name>
</gene>
<keyword evidence="3" id="KW-1185">Reference proteome</keyword>
<organism evidence="2 3">
    <name type="scientific">Rhodophyticola porphyridii</name>
    <dbReference type="NCBI Taxonomy" id="1852017"/>
    <lineage>
        <taxon>Bacteria</taxon>
        <taxon>Pseudomonadati</taxon>
        <taxon>Pseudomonadota</taxon>
        <taxon>Alphaproteobacteria</taxon>
        <taxon>Rhodobacterales</taxon>
        <taxon>Roseobacteraceae</taxon>
        <taxon>Rhodophyticola</taxon>
    </lineage>
</organism>
<dbReference type="InterPro" id="IPR000863">
    <property type="entry name" value="Sulfotransferase_dom"/>
</dbReference>
<dbReference type="OrthoDB" id="4964299at2"/>
<comment type="caution">
    <text evidence="2">The sequence shown here is derived from an EMBL/GenBank/DDBJ whole genome shotgun (WGS) entry which is preliminary data.</text>
</comment>
<feature type="domain" description="Sulfotransferase" evidence="1">
    <location>
        <begin position="63"/>
        <end position="187"/>
    </location>
</feature>
<dbReference type="InterPro" id="IPR027417">
    <property type="entry name" value="P-loop_NTPase"/>
</dbReference>
<dbReference type="RefSeq" id="WP_121896523.1">
    <property type="nucleotide sequence ID" value="NZ_RCNT01000001.1"/>
</dbReference>
<name>A0A3L9Y569_9RHOB</name>
<proteinExistence type="predicted"/>
<evidence type="ECO:0000259" key="1">
    <source>
        <dbReference type="Pfam" id="PF00685"/>
    </source>
</evidence>
<protein>
    <recommendedName>
        <fullName evidence="1">Sulfotransferase domain-containing protein</fullName>
    </recommendedName>
</protein>
<dbReference type="SUPFAM" id="SSF52540">
    <property type="entry name" value="P-loop containing nucleoside triphosphate hydrolases"/>
    <property type="match status" value="1"/>
</dbReference>
<evidence type="ECO:0000313" key="3">
    <source>
        <dbReference type="Proteomes" id="UP000281343"/>
    </source>
</evidence>
<accession>A0A3L9Y569</accession>
<dbReference type="EMBL" id="RCNT01000001">
    <property type="protein sequence ID" value="RMA43934.1"/>
    <property type="molecule type" value="Genomic_DNA"/>
</dbReference>
<sequence>MTELIEPRFICIGTHHKTGTIWMRRVFRIIARRLKLAFIYGFTNWHEGKHCDAGRAILYNWSSKLPKPVMDRPDARILHLIRDPRDVLVSGMRYHLRSVTRDEKFLHRARPELNNRSYQEHLQDLPDDEERLLFEMEHKHRETLDQMLAWDYTRSNAVEMRYEELIRDTSCQRFVEALSFLGFSEEETALGRRIFWKHSLFGGLAGATPRAKRVDAHIMSGRPDQWRQALPRRVAEIYAERHGAALVRLGYEPHPTRWLAEMHHA</sequence>
<dbReference type="Pfam" id="PF00685">
    <property type="entry name" value="Sulfotransfer_1"/>
    <property type="match status" value="1"/>
</dbReference>
<dbReference type="Proteomes" id="UP000281343">
    <property type="component" value="Unassembled WGS sequence"/>
</dbReference>